<evidence type="ECO:0000256" key="5">
    <source>
        <dbReference type="SAM" id="Phobius"/>
    </source>
</evidence>
<dbReference type="Gene3D" id="3.10.120.10">
    <property type="entry name" value="Cytochrome b5-like heme/steroid binding domain"/>
    <property type="match status" value="1"/>
</dbReference>
<dbReference type="KEGG" id="bfo:118409704"/>
<dbReference type="SUPFAM" id="SSF55856">
    <property type="entry name" value="Cytochrome b5-like heme/steroid binding domain"/>
    <property type="match status" value="1"/>
</dbReference>
<evidence type="ECO:0000256" key="3">
    <source>
        <dbReference type="ARBA" id="ARBA00022832"/>
    </source>
</evidence>
<dbReference type="InterPro" id="IPR036400">
    <property type="entry name" value="Cyt_B5-like_heme/steroid_sf"/>
</dbReference>
<dbReference type="SMART" id="SM01117">
    <property type="entry name" value="Cyt-b5"/>
    <property type="match status" value="1"/>
</dbReference>
<dbReference type="GO" id="GO:0006633">
    <property type="term" value="P:fatty acid biosynthetic process"/>
    <property type="evidence" value="ECO:0007669"/>
    <property type="project" value="UniProtKB-KW"/>
</dbReference>
<name>A0A9J7MG95_BRAFL</name>
<reference evidence="7" key="1">
    <citation type="journal article" date="2020" name="Nat. Ecol. Evol.">
        <title>Deeply conserved synteny resolves early events in vertebrate evolution.</title>
        <authorList>
            <person name="Simakov O."/>
            <person name="Marletaz F."/>
            <person name="Yue J.X."/>
            <person name="O'Connell B."/>
            <person name="Jenkins J."/>
            <person name="Brandt A."/>
            <person name="Calef R."/>
            <person name="Tung C.H."/>
            <person name="Huang T.K."/>
            <person name="Schmutz J."/>
            <person name="Satoh N."/>
            <person name="Yu J.K."/>
            <person name="Putnam N.H."/>
            <person name="Green R.E."/>
            <person name="Rokhsar D.S."/>
        </authorList>
    </citation>
    <scope>NUCLEOTIDE SEQUENCE [LARGE SCALE GENOMIC DNA]</scope>
    <source>
        <strain evidence="7">S238N-H82</strain>
    </source>
</reference>
<keyword evidence="5" id="KW-0472">Membrane</keyword>
<feature type="transmembrane region" description="Helical" evidence="5">
    <location>
        <begin position="409"/>
        <end position="427"/>
    </location>
</feature>
<keyword evidence="7" id="KW-1185">Reference proteome</keyword>
<dbReference type="Pfam" id="PF00487">
    <property type="entry name" value="FA_desaturase"/>
    <property type="match status" value="1"/>
</dbReference>
<dbReference type="InterPro" id="IPR012171">
    <property type="entry name" value="Fatty_acid_desaturase"/>
</dbReference>
<dbReference type="InterPro" id="IPR001199">
    <property type="entry name" value="Cyt_B5-like_heme/steroid-bd"/>
</dbReference>
<dbReference type="CDD" id="cd03506">
    <property type="entry name" value="Delta6-FADS-like"/>
    <property type="match status" value="1"/>
</dbReference>
<feature type="transmembrane region" description="Helical" evidence="5">
    <location>
        <begin position="282"/>
        <end position="302"/>
    </location>
</feature>
<proteinExistence type="predicted"/>
<evidence type="ECO:0000313" key="8">
    <source>
        <dbReference type="RefSeq" id="XP_035666841.1"/>
    </source>
</evidence>
<dbReference type="AlphaFoldDB" id="A0A9J7MG95"/>
<evidence type="ECO:0000256" key="2">
    <source>
        <dbReference type="ARBA" id="ARBA00022516"/>
    </source>
</evidence>
<dbReference type="PANTHER" id="PTHR19353:SF82">
    <property type="entry name" value="CYTOCHROME B5 HEME-BINDING DOMAIN-CONTAINING PROTEIN"/>
    <property type="match status" value="1"/>
</dbReference>
<keyword evidence="4" id="KW-0275">Fatty acid biosynthesis</keyword>
<keyword evidence="4" id="KW-0443">Lipid metabolism</keyword>
<organism evidence="7 8">
    <name type="scientific">Branchiostoma floridae</name>
    <name type="common">Florida lancelet</name>
    <name type="synonym">Amphioxus</name>
    <dbReference type="NCBI Taxonomy" id="7739"/>
    <lineage>
        <taxon>Eukaryota</taxon>
        <taxon>Metazoa</taxon>
        <taxon>Chordata</taxon>
        <taxon>Cephalochordata</taxon>
        <taxon>Leptocardii</taxon>
        <taxon>Amphioxiformes</taxon>
        <taxon>Branchiostomatidae</taxon>
        <taxon>Branchiostoma</taxon>
    </lineage>
</organism>
<evidence type="ECO:0000313" key="7">
    <source>
        <dbReference type="Proteomes" id="UP000001554"/>
    </source>
</evidence>
<dbReference type="OMA" id="HWGMSTS"/>
<gene>
    <name evidence="8" type="primary">LOC118409704</name>
</gene>
<dbReference type="GO" id="GO:0006629">
    <property type="term" value="P:lipid metabolic process"/>
    <property type="evidence" value="ECO:0000318"/>
    <property type="project" value="GO_Central"/>
</dbReference>
<keyword evidence="3" id="KW-0276">Fatty acid metabolism</keyword>
<dbReference type="PANTHER" id="PTHR19353">
    <property type="entry name" value="FATTY ACID DESATURASE 2"/>
    <property type="match status" value="1"/>
</dbReference>
<reference evidence="8" key="2">
    <citation type="submission" date="2025-08" db="UniProtKB">
        <authorList>
            <consortium name="RefSeq"/>
        </authorList>
    </citation>
    <scope>IDENTIFICATION</scope>
    <source>
        <strain evidence="8">S238N-H82</strain>
        <tissue evidence="8">Testes</tissue>
    </source>
</reference>
<keyword evidence="2" id="KW-0444">Lipid biosynthesis</keyword>
<dbReference type="Pfam" id="PF00173">
    <property type="entry name" value="Cyt-b5"/>
    <property type="match status" value="1"/>
</dbReference>
<dbReference type="GeneID" id="118409704"/>
<evidence type="ECO:0000256" key="4">
    <source>
        <dbReference type="ARBA" id="ARBA00023160"/>
    </source>
</evidence>
<keyword evidence="5" id="KW-1133">Transmembrane helix</keyword>
<dbReference type="GO" id="GO:0016020">
    <property type="term" value="C:membrane"/>
    <property type="evidence" value="ECO:0000318"/>
    <property type="project" value="GO_Central"/>
</dbReference>
<keyword evidence="5" id="KW-0812">Transmembrane</keyword>
<dbReference type="PROSITE" id="PS50255">
    <property type="entry name" value="CYTOCHROME_B5_2"/>
    <property type="match status" value="1"/>
</dbReference>
<dbReference type="InterPro" id="IPR005804">
    <property type="entry name" value="FA_desaturase_dom"/>
</dbReference>
<feature type="transmembrane region" description="Helical" evidence="5">
    <location>
        <begin position="349"/>
        <end position="372"/>
    </location>
</feature>
<evidence type="ECO:0000259" key="6">
    <source>
        <dbReference type="PROSITE" id="PS50255"/>
    </source>
</evidence>
<dbReference type="Proteomes" id="UP000001554">
    <property type="component" value="Chromosome 2"/>
</dbReference>
<sequence length="532" mass="61819">MGDNYAVAPGFVGFNFWNVQEPPARRNGLSQFINGRNPSFGSQPAERVCPQCNPQQQTSLEFDRWVGSTAGGAGGQNTRTQRFLPAFSDPTSRKTFTRPDVERTMGIVEQYISKGAERRFPQPSPNGLATNRKLVGVEGKWYDVTNFAHRHPGGDIINYFINKDATDVFRSVHPRGGEHLIKYLKAVGTYTNSVTEDPFNRDMRELYNRLQKEGYFKPDLRWYAKKYAVCLVLLFVIIALVVGFESSWAHGLAGVFLAFFWQQNGMLMHDILHHQAFDDQRLTYLAGLVVAPLSFGMSSNWWRDEHWVHHMLLNSVSYEDDFVDPQMWEPIWAQNTKLFPLFQTHLQAFLIKIQHIIFIPVCMIAGRFGIIIDSMKREKDLGTWAAFCVHWIATALLMSMLPNWEERCLFYGVAMLGEGVLHIQLLISHYSKDMYQKEELHEMEFYRYQVMQNINITNPWWMDWFHGGLNFHIEHHCFPRVPRHNMRQVGSMIQELCRKHDVPYDTTGFFNAIWRTLVGLHQAQKLFKLDPR</sequence>
<feature type="domain" description="Cytochrome b5 heme-binding" evidence="6">
    <location>
        <begin position="137"/>
        <end position="191"/>
    </location>
</feature>
<protein>
    <submittedName>
        <fullName evidence="8">Sphingolipid 10-desaturase-like isoform X1</fullName>
    </submittedName>
</protein>
<comment type="pathway">
    <text evidence="1">Lipid metabolism; polyunsaturated fatty acid biosynthesis.</text>
</comment>
<dbReference type="GO" id="GO:0016717">
    <property type="term" value="F:oxidoreductase activity, acting on paired donors, with oxidation of a pair of donors resulting in the reduction of molecular oxygen to two molecules of water"/>
    <property type="evidence" value="ECO:0000318"/>
    <property type="project" value="GO_Central"/>
</dbReference>
<feature type="transmembrane region" description="Helical" evidence="5">
    <location>
        <begin position="231"/>
        <end position="261"/>
    </location>
</feature>
<accession>A0A9J7MG95</accession>
<evidence type="ECO:0000256" key="1">
    <source>
        <dbReference type="ARBA" id="ARBA00005105"/>
    </source>
</evidence>
<feature type="transmembrane region" description="Helical" evidence="5">
    <location>
        <begin position="384"/>
        <end position="403"/>
    </location>
</feature>
<dbReference type="OrthoDB" id="260091at2759"/>
<dbReference type="RefSeq" id="XP_035666841.1">
    <property type="nucleotide sequence ID" value="XM_035810948.1"/>
</dbReference>